<dbReference type="PANTHER" id="PTHR46663">
    <property type="entry name" value="DIGUANYLATE CYCLASE DGCT-RELATED"/>
    <property type="match status" value="1"/>
</dbReference>
<dbReference type="AlphaFoldDB" id="A0A0F9UT06"/>
<dbReference type="Pfam" id="PF00990">
    <property type="entry name" value="GGDEF"/>
    <property type="match status" value="1"/>
</dbReference>
<dbReference type="SMART" id="SM00267">
    <property type="entry name" value="GGDEF"/>
    <property type="match status" value="1"/>
</dbReference>
<dbReference type="InterPro" id="IPR052163">
    <property type="entry name" value="DGC-Regulatory_Protein"/>
</dbReference>
<dbReference type="Gene3D" id="3.30.450.260">
    <property type="entry name" value="Haem NO binding associated domain"/>
    <property type="match status" value="1"/>
</dbReference>
<dbReference type="InterPro" id="IPR000160">
    <property type="entry name" value="GGDEF_dom"/>
</dbReference>
<gene>
    <name evidence="2" type="ORF">LCGC14_0183910</name>
</gene>
<reference evidence="2" key="1">
    <citation type="journal article" date="2015" name="Nature">
        <title>Complex archaea that bridge the gap between prokaryotes and eukaryotes.</title>
        <authorList>
            <person name="Spang A."/>
            <person name="Saw J.H."/>
            <person name="Jorgensen S.L."/>
            <person name="Zaremba-Niedzwiedzka K."/>
            <person name="Martijn J."/>
            <person name="Lind A.E."/>
            <person name="van Eijk R."/>
            <person name="Schleper C."/>
            <person name="Guy L."/>
            <person name="Ettema T.J."/>
        </authorList>
    </citation>
    <scope>NUCLEOTIDE SEQUENCE</scope>
</reference>
<protein>
    <recommendedName>
        <fullName evidence="1">GGDEF domain-containing protein</fullName>
    </recommendedName>
</protein>
<accession>A0A0F9UT06</accession>
<evidence type="ECO:0000259" key="1">
    <source>
        <dbReference type="PROSITE" id="PS50887"/>
    </source>
</evidence>
<name>A0A0F9UT06_9ZZZZ</name>
<dbReference type="InterPro" id="IPR042463">
    <property type="entry name" value="HNOB_dom_associated_sf"/>
</dbReference>
<dbReference type="SUPFAM" id="SSF55073">
    <property type="entry name" value="Nucleotide cyclase"/>
    <property type="match status" value="1"/>
</dbReference>
<dbReference type="PROSITE" id="PS50887">
    <property type="entry name" value="GGDEF"/>
    <property type="match status" value="1"/>
</dbReference>
<dbReference type="InterPro" id="IPR029787">
    <property type="entry name" value="Nucleotide_cyclase"/>
</dbReference>
<dbReference type="InterPro" id="IPR043128">
    <property type="entry name" value="Rev_trsase/Diguanyl_cyclase"/>
</dbReference>
<organism evidence="2">
    <name type="scientific">marine sediment metagenome</name>
    <dbReference type="NCBI Taxonomy" id="412755"/>
    <lineage>
        <taxon>unclassified sequences</taxon>
        <taxon>metagenomes</taxon>
        <taxon>ecological metagenomes</taxon>
    </lineage>
</organism>
<comment type="caution">
    <text evidence="2">The sequence shown here is derived from an EMBL/GenBank/DDBJ whole genome shotgun (WGS) entry which is preliminary data.</text>
</comment>
<evidence type="ECO:0000313" key="2">
    <source>
        <dbReference type="EMBL" id="KKN94814.1"/>
    </source>
</evidence>
<dbReference type="CDD" id="cd01949">
    <property type="entry name" value="GGDEF"/>
    <property type="match status" value="1"/>
</dbReference>
<feature type="domain" description="GGDEF" evidence="1">
    <location>
        <begin position="200"/>
        <end position="333"/>
    </location>
</feature>
<dbReference type="PANTHER" id="PTHR46663:SF4">
    <property type="entry name" value="DIGUANYLATE CYCLASE DGCT-RELATED"/>
    <property type="match status" value="1"/>
</dbReference>
<dbReference type="EMBL" id="LAZR01000075">
    <property type="protein sequence ID" value="KKN94814.1"/>
    <property type="molecule type" value="Genomic_DNA"/>
</dbReference>
<sequence>MITAAAYEAALDMLCPMHLIVRPCGRIRHVGPTVQKLCHRGTWVGRNFFDQFVIRRPNMACSIAQIRPLAGRKLHLALRERPELILKGVLVPLPDRSGGQDAETAEDDCVINLSFGISILNGVRAYRLSNADFAPTDLAVEMLYLIEAKSAAMAASRALNQKLEIAKIAAEEQAFTDTLTGLKNRRAMDHVLARLIAGKMGFAVMQIDLDYFKAVNDSMGHAAGDHVLQAAARVMIDTTREIDTIARVGGDEFTVLLPGITDGAHLTEVGNRIIARLERPIDFDGAACRISASIGSIWVDKGQDAVAEDVLSDADAALYRSKHAGRAQHTLHI</sequence>
<proteinExistence type="predicted"/>
<dbReference type="Gene3D" id="3.30.70.270">
    <property type="match status" value="1"/>
</dbReference>
<dbReference type="NCBIfam" id="TIGR00254">
    <property type="entry name" value="GGDEF"/>
    <property type="match status" value="1"/>
</dbReference>